<dbReference type="Pfam" id="PF00990">
    <property type="entry name" value="GGDEF"/>
    <property type="match status" value="1"/>
</dbReference>
<accession>A0A3B1CN58</accession>
<dbReference type="PROSITE" id="PS50113">
    <property type="entry name" value="PAC"/>
    <property type="match status" value="1"/>
</dbReference>
<dbReference type="SMART" id="SM00091">
    <property type="entry name" value="PAS"/>
    <property type="match status" value="1"/>
</dbReference>
<dbReference type="NCBIfam" id="TIGR00229">
    <property type="entry name" value="sensory_box"/>
    <property type="match status" value="1"/>
</dbReference>
<dbReference type="SMART" id="SM00086">
    <property type="entry name" value="PAC"/>
    <property type="match status" value="1"/>
</dbReference>
<organism evidence="5">
    <name type="scientific">hydrothermal vent metagenome</name>
    <dbReference type="NCBI Taxonomy" id="652676"/>
    <lineage>
        <taxon>unclassified sequences</taxon>
        <taxon>metagenomes</taxon>
        <taxon>ecological metagenomes</taxon>
    </lineage>
</organism>
<dbReference type="PROSITE" id="PS50883">
    <property type="entry name" value="EAL"/>
    <property type="match status" value="1"/>
</dbReference>
<evidence type="ECO:0000259" key="3">
    <source>
        <dbReference type="PROSITE" id="PS50883"/>
    </source>
</evidence>
<feature type="domain" description="PAC" evidence="2">
    <location>
        <begin position="84"/>
        <end position="136"/>
    </location>
</feature>
<dbReference type="CDD" id="cd01948">
    <property type="entry name" value="EAL"/>
    <property type="match status" value="1"/>
</dbReference>
<protein>
    <submittedName>
        <fullName evidence="5">Diguanylate cyclase/phosphodiesterase (GGDEF &amp; EAL domains) with PAS/PAC sensor(S)</fullName>
    </submittedName>
</protein>
<dbReference type="SMART" id="SM00267">
    <property type="entry name" value="GGDEF"/>
    <property type="match status" value="1"/>
</dbReference>
<dbReference type="InterPro" id="IPR035965">
    <property type="entry name" value="PAS-like_dom_sf"/>
</dbReference>
<dbReference type="Pfam" id="PF13426">
    <property type="entry name" value="PAS_9"/>
    <property type="match status" value="1"/>
</dbReference>
<dbReference type="InterPro" id="IPR000014">
    <property type="entry name" value="PAS"/>
</dbReference>
<dbReference type="InterPro" id="IPR035919">
    <property type="entry name" value="EAL_sf"/>
</dbReference>
<dbReference type="FunFam" id="3.20.20.450:FF:000001">
    <property type="entry name" value="Cyclic di-GMP phosphodiesterase yahA"/>
    <property type="match status" value="1"/>
</dbReference>
<gene>
    <name evidence="5" type="ORF">MNBD_NITROSPIRAE01-1475</name>
</gene>
<dbReference type="PANTHER" id="PTHR44757">
    <property type="entry name" value="DIGUANYLATE CYCLASE DGCP"/>
    <property type="match status" value="1"/>
</dbReference>
<dbReference type="AlphaFoldDB" id="A0A3B1CN58"/>
<dbReference type="InterPro" id="IPR029787">
    <property type="entry name" value="Nucleotide_cyclase"/>
</dbReference>
<dbReference type="SUPFAM" id="SSF55785">
    <property type="entry name" value="PYP-like sensor domain (PAS domain)"/>
    <property type="match status" value="1"/>
</dbReference>
<dbReference type="NCBIfam" id="TIGR00254">
    <property type="entry name" value="GGDEF"/>
    <property type="match status" value="1"/>
</dbReference>
<reference evidence="5" key="1">
    <citation type="submission" date="2018-06" db="EMBL/GenBank/DDBJ databases">
        <authorList>
            <person name="Zhirakovskaya E."/>
        </authorList>
    </citation>
    <scope>NUCLEOTIDE SEQUENCE</scope>
</reference>
<dbReference type="InterPro" id="IPR001633">
    <property type="entry name" value="EAL_dom"/>
</dbReference>
<dbReference type="InterPro" id="IPR052155">
    <property type="entry name" value="Biofilm_reg_signaling"/>
</dbReference>
<dbReference type="SMART" id="SM00052">
    <property type="entry name" value="EAL"/>
    <property type="match status" value="1"/>
</dbReference>
<dbReference type="InterPro" id="IPR000160">
    <property type="entry name" value="GGDEF_dom"/>
</dbReference>
<name>A0A3B1CN58_9ZZZZ</name>
<dbReference type="PROSITE" id="PS50887">
    <property type="entry name" value="GGDEF"/>
    <property type="match status" value="1"/>
</dbReference>
<dbReference type="Gene3D" id="3.20.20.450">
    <property type="entry name" value="EAL domain"/>
    <property type="match status" value="1"/>
</dbReference>
<dbReference type="PROSITE" id="PS50112">
    <property type="entry name" value="PAS"/>
    <property type="match status" value="1"/>
</dbReference>
<feature type="domain" description="EAL" evidence="3">
    <location>
        <begin position="311"/>
        <end position="565"/>
    </location>
</feature>
<dbReference type="Pfam" id="PF00563">
    <property type="entry name" value="EAL"/>
    <property type="match status" value="1"/>
</dbReference>
<proteinExistence type="predicted"/>
<evidence type="ECO:0000259" key="1">
    <source>
        <dbReference type="PROSITE" id="PS50112"/>
    </source>
</evidence>
<dbReference type="InterPro" id="IPR043128">
    <property type="entry name" value="Rev_trsase/Diguanyl_cyclase"/>
</dbReference>
<dbReference type="CDD" id="cd01949">
    <property type="entry name" value="GGDEF"/>
    <property type="match status" value="1"/>
</dbReference>
<evidence type="ECO:0000259" key="2">
    <source>
        <dbReference type="PROSITE" id="PS50113"/>
    </source>
</evidence>
<feature type="domain" description="GGDEF" evidence="4">
    <location>
        <begin position="168"/>
        <end position="302"/>
    </location>
</feature>
<dbReference type="CDD" id="cd00130">
    <property type="entry name" value="PAS"/>
    <property type="match status" value="1"/>
</dbReference>
<sequence length="572" mass="64756">MSKTHKQTETDTQLSASIMKHRLKGIMILDLAGKIKVVNEAFSKITGYSDEEVLGKMPTFLYSGRQGEHFYKKMWHQLSVDGEWQGEIWNRRKNGTIYPEWISISGIPSEAGEIIHFVAIFSDITERKLSEERLVYLAHHDILTDLPNHRLLKERLIQSIKQAERKQQKLAILSIDLDHFKEVNEAFGRTVGDELLITIASRLKSTVRDSDTISRLSGDTFAILLAESSEIEHTATIAQKILHLLSTPITLDGHRPIIITGSIGVSLYPEDGTDSKSLFTHAEQAMTRVKNQGRNGYKFYSEEIGARSLERIELKMAIRRALERDEFELYYQPKLDLKTGEVTCLESLIRWRHPKKGLILPAAFIPMAEETNLIIPIGEWGLRVACEQSRRWRDKGLPPLRIAVNFSARQFQQENLVENVCTVLQETNLEPAALELEITESIAMDQVDKGIKTMNKLNALGVRLAIDDFGIGYSSLGYLRQFPVHTLKVDQSFVKNLPHNKDDAAITAAIIAMGHNLNLEVIAEGVETKSELTFLQAHDCDGVQGFYLSQPLPAEQLETFLKRGTYKNLLKK</sequence>
<feature type="domain" description="PAS" evidence="1">
    <location>
        <begin position="11"/>
        <end position="56"/>
    </location>
</feature>
<dbReference type="InterPro" id="IPR000700">
    <property type="entry name" value="PAS-assoc_C"/>
</dbReference>
<dbReference type="SUPFAM" id="SSF55073">
    <property type="entry name" value="Nucleotide cyclase"/>
    <property type="match status" value="1"/>
</dbReference>
<dbReference type="SUPFAM" id="SSF141868">
    <property type="entry name" value="EAL domain-like"/>
    <property type="match status" value="1"/>
</dbReference>
<dbReference type="EMBL" id="UOGF01000034">
    <property type="protein sequence ID" value="VAX27921.1"/>
    <property type="molecule type" value="Genomic_DNA"/>
</dbReference>
<dbReference type="Gene3D" id="3.30.70.270">
    <property type="match status" value="1"/>
</dbReference>
<dbReference type="PANTHER" id="PTHR44757:SF2">
    <property type="entry name" value="BIOFILM ARCHITECTURE MAINTENANCE PROTEIN MBAA"/>
    <property type="match status" value="1"/>
</dbReference>
<dbReference type="InterPro" id="IPR001610">
    <property type="entry name" value="PAC"/>
</dbReference>
<evidence type="ECO:0000259" key="4">
    <source>
        <dbReference type="PROSITE" id="PS50887"/>
    </source>
</evidence>
<evidence type="ECO:0000313" key="5">
    <source>
        <dbReference type="EMBL" id="VAX27921.1"/>
    </source>
</evidence>
<dbReference type="Gene3D" id="3.30.450.20">
    <property type="entry name" value="PAS domain"/>
    <property type="match status" value="1"/>
</dbReference>